<proteinExistence type="predicted"/>
<reference evidence="1 2" key="1">
    <citation type="journal article" date="2011" name="Stand. Genomic Sci.">
        <title>Complete genome sequence of Treponema succinifaciens type strain (6091).</title>
        <authorList>
            <person name="Han C."/>
            <person name="Gronow S."/>
            <person name="Teshima H."/>
            <person name="Lapidus A."/>
            <person name="Nolan M."/>
            <person name="Lucas S."/>
            <person name="Hammon N."/>
            <person name="Deshpande S."/>
            <person name="Cheng J.F."/>
            <person name="Zeytun A."/>
            <person name="Tapia R."/>
            <person name="Goodwin L."/>
            <person name="Pitluck S."/>
            <person name="Liolios K."/>
            <person name="Pagani I."/>
            <person name="Ivanova N."/>
            <person name="Mavromatis K."/>
            <person name="Mikhailova N."/>
            <person name="Huntemann M."/>
            <person name="Pati A."/>
            <person name="Chen A."/>
            <person name="Palaniappan K."/>
            <person name="Land M."/>
            <person name="Hauser L."/>
            <person name="Brambilla E.M."/>
            <person name="Rohde M."/>
            <person name="Goker M."/>
            <person name="Woyke T."/>
            <person name="Bristow J."/>
            <person name="Eisen J.A."/>
            <person name="Markowitz V."/>
            <person name="Hugenholtz P."/>
            <person name="Kyrpides N.C."/>
            <person name="Klenk H.P."/>
            <person name="Detter J.C."/>
        </authorList>
    </citation>
    <scope>NUCLEOTIDE SEQUENCE [LARGE SCALE GENOMIC DNA]</scope>
    <source>
        <strain evidence="2">ATCC 33096 / DSM 2489 / 6091</strain>
    </source>
</reference>
<sequence>MISLTDNSYELMFGNINEEVMSAAQCMSQCTGCMCNCRCSCSGGFVMDMEWEAL</sequence>
<dbReference type="GeneID" id="303000084"/>
<gene>
    <name evidence="1" type="ordered locus">Tresu_0772</name>
</gene>
<dbReference type="STRING" id="869209.Tresu_0772"/>
<evidence type="ECO:0000313" key="2">
    <source>
        <dbReference type="Proteomes" id="UP000006852"/>
    </source>
</evidence>
<dbReference type="InterPro" id="IPR026425">
    <property type="entry name" value="FibroRuminTarg"/>
</dbReference>
<organism evidence="1 2">
    <name type="scientific">Treponema succinifaciens (strain ATCC 33096 / DSM 2489 / 6091)</name>
    <dbReference type="NCBI Taxonomy" id="869209"/>
    <lineage>
        <taxon>Bacteria</taxon>
        <taxon>Pseudomonadati</taxon>
        <taxon>Spirochaetota</taxon>
        <taxon>Spirochaetia</taxon>
        <taxon>Spirochaetales</taxon>
        <taxon>Treponemataceae</taxon>
        <taxon>Treponema</taxon>
    </lineage>
</organism>
<accession>F2NX90</accession>
<reference evidence="2" key="2">
    <citation type="submission" date="2011-04" db="EMBL/GenBank/DDBJ databases">
        <title>The complete genome of chromosome of Treponema succinifaciens DSM 2489.</title>
        <authorList>
            <person name="Lucas S."/>
            <person name="Copeland A."/>
            <person name="Lapidus A."/>
            <person name="Bruce D."/>
            <person name="Goodwin L."/>
            <person name="Pitluck S."/>
            <person name="Peters L."/>
            <person name="Kyrpides N."/>
            <person name="Mavromatis K."/>
            <person name="Ivanova N."/>
            <person name="Ovchinnikova G."/>
            <person name="Teshima H."/>
            <person name="Detter J.C."/>
            <person name="Tapia R."/>
            <person name="Han C."/>
            <person name="Land M."/>
            <person name="Hauser L."/>
            <person name="Markowitz V."/>
            <person name="Cheng J.-F."/>
            <person name="Hugenholtz P."/>
            <person name="Woyke T."/>
            <person name="Wu D."/>
            <person name="Gronow S."/>
            <person name="Wellnitz S."/>
            <person name="Brambilla E."/>
            <person name="Klenk H.-P."/>
            <person name="Eisen J.A."/>
        </authorList>
    </citation>
    <scope>NUCLEOTIDE SEQUENCE [LARGE SCALE GENOMIC DNA]</scope>
    <source>
        <strain evidence="2">ATCC 33096 / DSM 2489 / 6091</strain>
    </source>
</reference>
<dbReference type="Proteomes" id="UP000006852">
    <property type="component" value="Chromosome"/>
</dbReference>
<evidence type="ECO:0000313" key="1">
    <source>
        <dbReference type="EMBL" id="AEB13703.1"/>
    </source>
</evidence>
<keyword evidence="2" id="KW-1185">Reference proteome</keyword>
<dbReference type="RefSeq" id="WP_013701000.1">
    <property type="nucleotide sequence ID" value="NC_015385.1"/>
</dbReference>
<dbReference type="OrthoDB" id="9553847at2"/>
<dbReference type="HOGENOM" id="CLU_3049105_0_0_12"/>
<protein>
    <submittedName>
        <fullName evidence="1">Uncharacterized protein</fullName>
    </submittedName>
</protein>
<dbReference type="NCBIfam" id="TIGR04135">
    <property type="entry name" value="FibroRuminTarg"/>
    <property type="match status" value="1"/>
</dbReference>
<dbReference type="AlphaFoldDB" id="F2NX90"/>
<dbReference type="KEGG" id="tsu:Tresu_0772"/>
<name>F2NX90_TRES6</name>
<dbReference type="EMBL" id="CP002631">
    <property type="protein sequence ID" value="AEB13703.1"/>
    <property type="molecule type" value="Genomic_DNA"/>
</dbReference>